<feature type="domain" description="RDD" evidence="6">
    <location>
        <begin position="7"/>
        <end position="130"/>
    </location>
</feature>
<comment type="subcellular location">
    <subcellularLocation>
        <location evidence="1">Membrane</location>
        <topology evidence="1">Multi-pass membrane protein</topology>
    </subcellularLocation>
</comment>
<evidence type="ECO:0000256" key="4">
    <source>
        <dbReference type="ARBA" id="ARBA00023136"/>
    </source>
</evidence>
<evidence type="ECO:0000256" key="5">
    <source>
        <dbReference type="SAM" id="Phobius"/>
    </source>
</evidence>
<dbReference type="RefSeq" id="WP_175546202.1">
    <property type="nucleotide sequence ID" value="NZ_FRAM01000003.1"/>
</dbReference>
<keyword evidence="2 5" id="KW-0812">Transmembrane</keyword>
<dbReference type="STRING" id="216903.SAMN05444371_2608"/>
<gene>
    <name evidence="7" type="ORF">SAMN05444371_2608</name>
</gene>
<evidence type="ECO:0000313" key="8">
    <source>
        <dbReference type="Proteomes" id="UP000184498"/>
    </source>
</evidence>
<dbReference type="InterPro" id="IPR010432">
    <property type="entry name" value="RDD"/>
</dbReference>
<name>A0A1M6T369_9FLAO</name>
<accession>A0A1M6T369</accession>
<keyword evidence="4 5" id="KW-0472">Membrane</keyword>
<dbReference type="GO" id="GO:0016020">
    <property type="term" value="C:membrane"/>
    <property type="evidence" value="ECO:0007669"/>
    <property type="project" value="UniProtKB-SubCell"/>
</dbReference>
<sequence length="137" mass="15655">MKNKKFISRRFLAGFIDYSIIIAINAYYIYSFGSLNDEGGYSVTGFKTFPIIIFWFVYLCVIETTFSSTLGNFIVQLKPVDLQTENKITLKQSCLRHIADVLDMFFFGLVAIIIIKNSNESQRLGDLLAKSKVIENK</sequence>
<feature type="transmembrane region" description="Helical" evidence="5">
    <location>
        <begin position="50"/>
        <end position="75"/>
    </location>
</feature>
<dbReference type="Proteomes" id="UP000184498">
    <property type="component" value="Unassembled WGS sequence"/>
</dbReference>
<organism evidence="7 8">
    <name type="scientific">Epilithonimonas mollis</name>
    <dbReference type="NCBI Taxonomy" id="216903"/>
    <lineage>
        <taxon>Bacteria</taxon>
        <taxon>Pseudomonadati</taxon>
        <taxon>Bacteroidota</taxon>
        <taxon>Flavobacteriia</taxon>
        <taxon>Flavobacteriales</taxon>
        <taxon>Weeksellaceae</taxon>
        <taxon>Chryseobacterium group</taxon>
        <taxon>Epilithonimonas</taxon>
    </lineage>
</organism>
<protein>
    <submittedName>
        <fullName evidence="7">Uncharacterized membrane protein YckC, RDD family</fullName>
    </submittedName>
</protein>
<proteinExistence type="predicted"/>
<keyword evidence="8" id="KW-1185">Reference proteome</keyword>
<feature type="transmembrane region" description="Helical" evidence="5">
    <location>
        <begin position="12"/>
        <end position="30"/>
    </location>
</feature>
<evidence type="ECO:0000259" key="6">
    <source>
        <dbReference type="Pfam" id="PF06271"/>
    </source>
</evidence>
<reference evidence="8" key="1">
    <citation type="submission" date="2016-11" db="EMBL/GenBank/DDBJ databases">
        <authorList>
            <person name="Varghese N."/>
            <person name="Submissions S."/>
        </authorList>
    </citation>
    <scope>NUCLEOTIDE SEQUENCE [LARGE SCALE GENOMIC DNA]</scope>
    <source>
        <strain evidence="8">DSM 18016</strain>
    </source>
</reference>
<dbReference type="Pfam" id="PF06271">
    <property type="entry name" value="RDD"/>
    <property type="match status" value="1"/>
</dbReference>
<keyword evidence="3 5" id="KW-1133">Transmembrane helix</keyword>
<dbReference type="EMBL" id="FRAM01000003">
    <property type="protein sequence ID" value="SHK51326.1"/>
    <property type="molecule type" value="Genomic_DNA"/>
</dbReference>
<evidence type="ECO:0000256" key="3">
    <source>
        <dbReference type="ARBA" id="ARBA00022989"/>
    </source>
</evidence>
<feature type="transmembrane region" description="Helical" evidence="5">
    <location>
        <begin position="95"/>
        <end position="115"/>
    </location>
</feature>
<evidence type="ECO:0000256" key="2">
    <source>
        <dbReference type="ARBA" id="ARBA00022692"/>
    </source>
</evidence>
<evidence type="ECO:0000256" key="1">
    <source>
        <dbReference type="ARBA" id="ARBA00004141"/>
    </source>
</evidence>
<dbReference type="AlphaFoldDB" id="A0A1M6T369"/>
<evidence type="ECO:0000313" key="7">
    <source>
        <dbReference type="EMBL" id="SHK51326.1"/>
    </source>
</evidence>